<proteinExistence type="predicted"/>
<feature type="compositionally biased region" description="Polar residues" evidence="1">
    <location>
        <begin position="571"/>
        <end position="584"/>
    </location>
</feature>
<keyword evidence="3" id="KW-1185">Reference proteome</keyword>
<protein>
    <submittedName>
        <fullName evidence="2">Uncharacterized protein</fullName>
    </submittedName>
</protein>
<dbReference type="Proteomes" id="UP001151760">
    <property type="component" value="Unassembled WGS sequence"/>
</dbReference>
<sequence length="864" mass="98914">SFGVMPKVLSIAWESFGEIKHALTDKQYQQEDIQELMSILLKVVRNISEEPSEYINCSSWNRPIFYDNDDDEYTIIYSKPKAITPDLPTVEPDNSLSMGDEHLDTILETELDEIIKSSVENLVPIPSEFEGISNDTCDEPVCDDSSTFDALNDHSKILSDSNDDGTSIDDDDFEDIEYVSLEEKLLNINRLIVNIEALNDNPSPDRVLKSPSLFPIPVEDSDSFFEKSDTSFSHLDNFLPEFKPFSDDTEETRSGSTTTHANNSLPEYDMFLFEIEPDQGELTNVVIEEVDTFLVPEDSIPPGIESNFDPGGGLSIYRVWKLVDTSYRAMWDTTYWGFLGVKRIENEAKTVRGTVAVRGGRHVSTRYCSSPRCQYEIWYDEDVHDLRSVETEFPAIVFNDNLTSNETLSCEPTVSSLNDNEINFRISFDEFDDEDYTVVFDKNSFSYKIVYANDLKTDSENDNEKVNMPLFPSPEPSVSCIDDLDFFKDFKNEFAAIVYIDALTSKSDFSTEPTLCPQHIDEFDLKDETSLSEYDEVEQNVLYFNDLFPFNIIYPDDQKLDKDNDDNENDMIQSSGGNENTQGSNKLLEASHDKINKFFIMKSFVMKLNVNIVAWNYLVNGMLFNLIKNLYVPFGIPFNPKWYYKDGDCTRMLWRPISSYVVEGYTEDIVHDFEQRLEMIFGRQVNRVHTLDFEGLTLDMRIGSEMGLDVADTLCFQLGGARRRSERVILDKGDLSDYWVGISFDRDFLRGAPSYTYIRDPVRRLYHRLISYNISGRGQALEKHNTYAGTSVATTTSAAGRTVPQRLRRLKEEMQGLHQDVRSLCGLVERSLTDQGRFSTWMISCMTQLMEASGQTYQAFDGTF</sequence>
<reference evidence="2" key="2">
    <citation type="submission" date="2022-01" db="EMBL/GenBank/DDBJ databases">
        <authorList>
            <person name="Yamashiro T."/>
            <person name="Shiraishi A."/>
            <person name="Satake H."/>
            <person name="Nakayama K."/>
        </authorList>
    </citation>
    <scope>NUCLEOTIDE SEQUENCE</scope>
</reference>
<accession>A0ABQ4WL49</accession>
<reference evidence="2" key="1">
    <citation type="journal article" date="2022" name="Int. J. Mol. Sci.">
        <title>Draft Genome of Tanacetum Coccineum: Genomic Comparison of Closely Related Tanacetum-Family Plants.</title>
        <authorList>
            <person name="Yamashiro T."/>
            <person name="Shiraishi A."/>
            <person name="Nakayama K."/>
            <person name="Satake H."/>
        </authorList>
    </citation>
    <scope>NUCLEOTIDE SEQUENCE</scope>
</reference>
<comment type="caution">
    <text evidence="2">The sequence shown here is derived from an EMBL/GenBank/DDBJ whole genome shotgun (WGS) entry which is preliminary data.</text>
</comment>
<feature type="region of interest" description="Disordered" evidence="1">
    <location>
        <begin position="563"/>
        <end position="584"/>
    </location>
</feature>
<organism evidence="2 3">
    <name type="scientific">Tanacetum coccineum</name>
    <dbReference type="NCBI Taxonomy" id="301880"/>
    <lineage>
        <taxon>Eukaryota</taxon>
        <taxon>Viridiplantae</taxon>
        <taxon>Streptophyta</taxon>
        <taxon>Embryophyta</taxon>
        <taxon>Tracheophyta</taxon>
        <taxon>Spermatophyta</taxon>
        <taxon>Magnoliopsida</taxon>
        <taxon>eudicotyledons</taxon>
        <taxon>Gunneridae</taxon>
        <taxon>Pentapetalae</taxon>
        <taxon>asterids</taxon>
        <taxon>campanulids</taxon>
        <taxon>Asterales</taxon>
        <taxon>Asteraceae</taxon>
        <taxon>Asteroideae</taxon>
        <taxon>Anthemideae</taxon>
        <taxon>Anthemidinae</taxon>
        <taxon>Tanacetum</taxon>
    </lineage>
</organism>
<feature type="non-terminal residue" evidence="2">
    <location>
        <position position="1"/>
    </location>
</feature>
<evidence type="ECO:0000313" key="3">
    <source>
        <dbReference type="Proteomes" id="UP001151760"/>
    </source>
</evidence>
<name>A0ABQ4WL49_9ASTR</name>
<gene>
    <name evidence="2" type="ORF">Tco_0627002</name>
</gene>
<dbReference type="EMBL" id="BQNB010008740">
    <property type="protein sequence ID" value="GJS53640.1"/>
    <property type="molecule type" value="Genomic_DNA"/>
</dbReference>
<evidence type="ECO:0000313" key="2">
    <source>
        <dbReference type="EMBL" id="GJS53640.1"/>
    </source>
</evidence>
<evidence type="ECO:0000256" key="1">
    <source>
        <dbReference type="SAM" id="MobiDB-lite"/>
    </source>
</evidence>